<gene>
    <name evidence="1" type="ORF">C2G38_1162401</name>
</gene>
<sequence>MFILFYLSRKFILHWITRIIFTEFLIRLSNPKSITIIVYWSNVNSCFYFTFFSLNKQNLYFFFF</sequence>
<evidence type="ECO:0000313" key="2">
    <source>
        <dbReference type="Proteomes" id="UP000266673"/>
    </source>
</evidence>
<dbReference type="EMBL" id="QKWP01000004">
    <property type="protein sequence ID" value="RIB30814.1"/>
    <property type="molecule type" value="Genomic_DNA"/>
</dbReference>
<organism evidence="1 2">
    <name type="scientific">Gigaspora rosea</name>
    <dbReference type="NCBI Taxonomy" id="44941"/>
    <lineage>
        <taxon>Eukaryota</taxon>
        <taxon>Fungi</taxon>
        <taxon>Fungi incertae sedis</taxon>
        <taxon>Mucoromycota</taxon>
        <taxon>Glomeromycotina</taxon>
        <taxon>Glomeromycetes</taxon>
        <taxon>Diversisporales</taxon>
        <taxon>Gigasporaceae</taxon>
        <taxon>Gigaspora</taxon>
    </lineage>
</organism>
<evidence type="ECO:0000313" key="1">
    <source>
        <dbReference type="EMBL" id="RIB30814.1"/>
    </source>
</evidence>
<comment type="caution">
    <text evidence="1">The sequence shown here is derived from an EMBL/GenBank/DDBJ whole genome shotgun (WGS) entry which is preliminary data.</text>
</comment>
<keyword evidence="2" id="KW-1185">Reference proteome</keyword>
<reference evidence="1 2" key="1">
    <citation type="submission" date="2018-06" db="EMBL/GenBank/DDBJ databases">
        <title>Comparative genomics reveals the genomic features of Rhizophagus irregularis, R. cerebriforme, R. diaphanum and Gigaspora rosea, and their symbiotic lifestyle signature.</title>
        <authorList>
            <person name="Morin E."/>
            <person name="San Clemente H."/>
            <person name="Chen E.C.H."/>
            <person name="De La Providencia I."/>
            <person name="Hainaut M."/>
            <person name="Kuo A."/>
            <person name="Kohler A."/>
            <person name="Murat C."/>
            <person name="Tang N."/>
            <person name="Roy S."/>
            <person name="Loubradou J."/>
            <person name="Henrissat B."/>
            <person name="Grigoriev I.V."/>
            <person name="Corradi N."/>
            <person name="Roux C."/>
            <person name="Martin F.M."/>
        </authorList>
    </citation>
    <scope>NUCLEOTIDE SEQUENCE [LARGE SCALE GENOMIC DNA]</scope>
    <source>
        <strain evidence="1 2">DAOM 194757</strain>
    </source>
</reference>
<accession>A0A397W7Y2</accession>
<name>A0A397W7Y2_9GLOM</name>
<dbReference type="Proteomes" id="UP000266673">
    <property type="component" value="Unassembled WGS sequence"/>
</dbReference>
<dbReference type="AlphaFoldDB" id="A0A397W7Y2"/>
<proteinExistence type="predicted"/>
<protein>
    <submittedName>
        <fullName evidence="1">Uncharacterized protein</fullName>
    </submittedName>
</protein>